<dbReference type="InterPro" id="IPR025997">
    <property type="entry name" value="SBP_2_dom"/>
</dbReference>
<keyword evidence="3 4" id="KW-0732">Signal</keyword>
<dbReference type="PANTHER" id="PTHR46847:SF1">
    <property type="entry name" value="D-ALLOSE-BINDING PERIPLASMIC PROTEIN-RELATED"/>
    <property type="match status" value="1"/>
</dbReference>
<dbReference type="Pfam" id="PF13407">
    <property type="entry name" value="Peripla_BP_4"/>
    <property type="match status" value="1"/>
</dbReference>
<dbReference type="EMBL" id="FMAF01000009">
    <property type="protein sequence ID" value="SCB36790.1"/>
    <property type="molecule type" value="Genomic_DNA"/>
</dbReference>
<dbReference type="GO" id="GO:0030313">
    <property type="term" value="C:cell envelope"/>
    <property type="evidence" value="ECO:0007669"/>
    <property type="project" value="UniProtKB-SubCell"/>
</dbReference>
<dbReference type="RefSeq" id="WP_051963715.1">
    <property type="nucleotide sequence ID" value="NZ_FMAF01000009.1"/>
</dbReference>
<organism evidence="6 7">
    <name type="scientific">Rhizobium lusitanum</name>
    <dbReference type="NCBI Taxonomy" id="293958"/>
    <lineage>
        <taxon>Bacteria</taxon>
        <taxon>Pseudomonadati</taxon>
        <taxon>Pseudomonadota</taxon>
        <taxon>Alphaproteobacteria</taxon>
        <taxon>Hyphomicrobiales</taxon>
        <taxon>Rhizobiaceae</taxon>
        <taxon>Rhizobium/Agrobacterium group</taxon>
        <taxon>Rhizobium</taxon>
    </lineage>
</organism>
<dbReference type="Gene3D" id="3.40.50.2300">
    <property type="match status" value="2"/>
</dbReference>
<dbReference type="InterPro" id="IPR028082">
    <property type="entry name" value="Peripla_BP_I"/>
</dbReference>
<accession>A0A1C3W9U1</accession>
<evidence type="ECO:0000256" key="1">
    <source>
        <dbReference type="ARBA" id="ARBA00004196"/>
    </source>
</evidence>
<dbReference type="GO" id="GO:0030246">
    <property type="term" value="F:carbohydrate binding"/>
    <property type="evidence" value="ECO:0007669"/>
    <property type="project" value="UniProtKB-ARBA"/>
</dbReference>
<proteinExistence type="inferred from homology"/>
<evidence type="ECO:0000256" key="3">
    <source>
        <dbReference type="ARBA" id="ARBA00022729"/>
    </source>
</evidence>
<protein>
    <submittedName>
        <fullName evidence="6">Ribose transport system substrate-binding protein</fullName>
    </submittedName>
</protein>
<evidence type="ECO:0000313" key="6">
    <source>
        <dbReference type="EMBL" id="SCB36790.1"/>
    </source>
</evidence>
<comment type="similarity">
    <text evidence="2">Belongs to the bacterial solute-binding protein 2 family.</text>
</comment>
<evidence type="ECO:0000256" key="2">
    <source>
        <dbReference type="ARBA" id="ARBA00007639"/>
    </source>
</evidence>
<feature type="signal peptide" evidence="4">
    <location>
        <begin position="1"/>
        <end position="22"/>
    </location>
</feature>
<reference evidence="6 7" key="1">
    <citation type="submission" date="2016-08" db="EMBL/GenBank/DDBJ databases">
        <authorList>
            <person name="Seilhamer J.J."/>
        </authorList>
    </citation>
    <scope>NUCLEOTIDE SEQUENCE [LARGE SCALE GENOMIC DNA]</scope>
    <source>
        <strain evidence="6 7">P1-7</strain>
    </source>
</reference>
<dbReference type="OrthoDB" id="9773673at2"/>
<dbReference type="AlphaFoldDB" id="A0A1C3W9U1"/>
<dbReference type="CDD" id="cd01536">
    <property type="entry name" value="PBP1_ABC_sugar_binding-like"/>
    <property type="match status" value="1"/>
</dbReference>
<gene>
    <name evidence="6" type="ORF">GA0061101_109120</name>
</gene>
<evidence type="ECO:0000256" key="4">
    <source>
        <dbReference type="SAM" id="SignalP"/>
    </source>
</evidence>
<dbReference type="PANTHER" id="PTHR46847">
    <property type="entry name" value="D-ALLOSE-BINDING PERIPLASMIC PROTEIN-RELATED"/>
    <property type="match status" value="1"/>
</dbReference>
<evidence type="ECO:0000313" key="7">
    <source>
        <dbReference type="Proteomes" id="UP000199205"/>
    </source>
</evidence>
<evidence type="ECO:0000259" key="5">
    <source>
        <dbReference type="Pfam" id="PF13407"/>
    </source>
</evidence>
<dbReference type="SUPFAM" id="SSF53822">
    <property type="entry name" value="Periplasmic binding protein-like I"/>
    <property type="match status" value="1"/>
</dbReference>
<feature type="chain" id="PRO_5008685240" evidence="4">
    <location>
        <begin position="23"/>
        <end position="368"/>
    </location>
</feature>
<comment type="subcellular location">
    <subcellularLocation>
        <location evidence="1">Cell envelope</location>
    </subcellularLocation>
</comment>
<dbReference type="Proteomes" id="UP000199205">
    <property type="component" value="Unassembled WGS sequence"/>
</dbReference>
<feature type="domain" description="Periplasmic binding protein" evidence="5">
    <location>
        <begin position="48"/>
        <end position="304"/>
    </location>
</feature>
<sequence>MKSHLKCGAIARWLLTSAAVCASVAIPAAHTNAGEAKGGKLIVGIDETASEYWSEYLQGVKDIGESLGKDPTVLTSNYQGDQLLAQLGATYSAGCNQCALATDPSSNAFVKAVVNRSAKSKVHVVTIWNRPEDIHPWDTDSKYWVAHTSFDGVMSGYYQVMALCKALNGKGKIAAIEGVPSTPPAYQRIAGLKKGLKECPGLELVDTQVGDWQETKAQNITRTWLARYGDQLQGVFASNDAMGRGAVAALKEKGLNGKVLVTGSDGSNIGLEMVKNGDMLATVWNDPVLQGAVSMSLAYAAAVGDIDAEKLSHAQRDFYLKQDVVTKDNVDKYLDLKKNAPKYTYDEIKKDFWKDSAGQIPEGANENK</sequence>
<name>A0A1C3W9U1_9HYPH</name>